<name>A0A3S2UKT4_9BURK</name>
<dbReference type="RefSeq" id="WP_127681706.1">
    <property type="nucleotide sequence ID" value="NZ_SACM01000001.1"/>
</dbReference>
<feature type="domain" description="DUF4178" evidence="1">
    <location>
        <begin position="299"/>
        <end position="423"/>
    </location>
</feature>
<accession>A0A3S2UKT4</accession>
<protein>
    <submittedName>
        <fullName evidence="2">DUF4178 domain-containing protein</fullName>
    </submittedName>
</protein>
<gene>
    <name evidence="2" type="ORF">EOD73_05795</name>
</gene>
<evidence type="ECO:0000259" key="1">
    <source>
        <dbReference type="Pfam" id="PF13785"/>
    </source>
</evidence>
<proteinExistence type="predicted"/>
<evidence type="ECO:0000313" key="2">
    <source>
        <dbReference type="EMBL" id="RVT88485.1"/>
    </source>
</evidence>
<dbReference type="InterPro" id="IPR025235">
    <property type="entry name" value="DUF4178"/>
</dbReference>
<comment type="caution">
    <text evidence="2">The sequence shown here is derived from an EMBL/GenBank/DDBJ whole genome shotgun (WGS) entry which is preliminary data.</text>
</comment>
<sequence length="529" mass="56918">MADDQAPAQRRWRAACPNCGAPVEFASAHSASAVCSFCRSTLLRDGDALLRTGESAELFADYSPLQIGTQGTWQSEPFTVLGRVQLAYDGGRWSEWHAYFDNSGKSAWLSEDNGRFVMSWPLSLAQPPAPTALVLGAQQVVDGEGYRVAALTPATLHAAEGELPQPPKLGQAVFVAELRSSRDSVGTLEYVEGEAPRWSVGRPVELGQLKLANLREESAADLGKGGAGRSLACPHCGAPIQPQLNQSLSVTCGQCQSVVDLSGGPGEALRHHQQAIGMEPPIPLGRTGKLSLLKGGAREPWQVVGFLERCSRGDDEQYFWREYLLYNRQRGFAFLVDSEEGWSLVSVLTGAPTPVGAGVQWQGQQFNLHERYQAVTTHVLGEFYWRVKRDEVGDVADYRRGDQFLSCERSGNEITWSLGRAMDAAEVAQAFGLNPQQQKQIQRDASPLSSAGDTLKGLLVFALIAIAVVVLMKACSDEPCDRTKQTFGAQSAEYQSCLANQRRSGGYYGGSGSGSGGSWGGGFGGGGHK</sequence>
<organism evidence="2 3">
    <name type="scientific">Inhella crocodyli</name>
    <dbReference type="NCBI Taxonomy" id="2499851"/>
    <lineage>
        <taxon>Bacteria</taxon>
        <taxon>Pseudomonadati</taxon>
        <taxon>Pseudomonadota</taxon>
        <taxon>Betaproteobacteria</taxon>
        <taxon>Burkholderiales</taxon>
        <taxon>Sphaerotilaceae</taxon>
        <taxon>Inhella</taxon>
    </lineage>
</organism>
<dbReference type="Proteomes" id="UP000288587">
    <property type="component" value="Unassembled WGS sequence"/>
</dbReference>
<reference evidence="2 3" key="1">
    <citation type="submission" date="2019-01" db="EMBL/GenBank/DDBJ databases">
        <authorList>
            <person name="Chen W.-M."/>
        </authorList>
    </citation>
    <scope>NUCLEOTIDE SEQUENCE [LARGE SCALE GENOMIC DNA]</scope>
    <source>
        <strain evidence="2 3">CCP-18</strain>
    </source>
</reference>
<dbReference type="OrthoDB" id="228033at2"/>
<dbReference type="EMBL" id="SACM01000001">
    <property type="protein sequence ID" value="RVT88485.1"/>
    <property type="molecule type" value="Genomic_DNA"/>
</dbReference>
<dbReference type="AlphaFoldDB" id="A0A3S2UKT4"/>
<feature type="domain" description="DUF4178" evidence="1">
    <location>
        <begin position="66"/>
        <end position="205"/>
    </location>
</feature>
<keyword evidence="3" id="KW-1185">Reference proteome</keyword>
<evidence type="ECO:0000313" key="3">
    <source>
        <dbReference type="Proteomes" id="UP000288587"/>
    </source>
</evidence>
<dbReference type="Pfam" id="PF13785">
    <property type="entry name" value="DUF4178"/>
    <property type="match status" value="2"/>
</dbReference>